<dbReference type="EMBL" id="PZQS01000008">
    <property type="protein sequence ID" value="PVD26449.1"/>
    <property type="molecule type" value="Genomic_DNA"/>
</dbReference>
<comment type="caution">
    <text evidence="1">The sequence shown here is derived from an EMBL/GenBank/DDBJ whole genome shotgun (WGS) entry which is preliminary data.</text>
</comment>
<proteinExistence type="predicted"/>
<accession>A0A2T7NZ49</accession>
<name>A0A2T7NZ49_POMCA</name>
<sequence>MLRIDETGNVLEGSVDAVRDAALEGSLLRVVLNALELYSLNIENVNVRDDHLCGESVWHVTHNGTHVSTTVAWVHMLLCTTGEAHVVQTNFSRPPDSGFKPNASTTELTTDALVNFGKLYDSRLPMTWYVKRISCDSKPVYSHYLDGSRVTGSFADLHYMAHLGEVHCVMRDRGYAFFMNNVVITNDTVNGQSLNHLGQQFTTQALTFKSPPYYWFSSWSTDGKRDNSRWFVGTAQPRGHNNDYVALDWYVDSCWRLVYENDQYGLPKSGSLDELILMISLGHRVRVMVDDTVVEANSIRVTDGFVIAQTLEEMGRRRTGSSDNFFFNTEAMWKWSTIHTTGTVRDVYISVNTMKTMRRDWRSTSVRWMVDTRSWKRMLSTNNHGQVTSGQVPDLIAAVTNGASIRFNLQQDVAAGFFFTNADNVRVDNGVVFAQCLRHISDKRSIKANEYEIQLKPFYWFLMISSLGDMAMSAWHVEMREQLYDSVAPEANITWFASF</sequence>
<reference evidence="1 2" key="1">
    <citation type="submission" date="2018-04" db="EMBL/GenBank/DDBJ databases">
        <title>The genome of golden apple snail Pomacea canaliculata provides insight into stress tolerance and invasive adaptation.</title>
        <authorList>
            <person name="Liu C."/>
            <person name="Liu B."/>
            <person name="Ren Y."/>
            <person name="Zhang Y."/>
            <person name="Wang H."/>
            <person name="Li S."/>
            <person name="Jiang F."/>
            <person name="Yin L."/>
            <person name="Zhang G."/>
            <person name="Qian W."/>
            <person name="Fan W."/>
        </authorList>
    </citation>
    <scope>NUCLEOTIDE SEQUENCE [LARGE SCALE GENOMIC DNA]</scope>
    <source>
        <strain evidence="1">SZHN2017</strain>
        <tissue evidence="1">Muscle</tissue>
    </source>
</reference>
<evidence type="ECO:0000313" key="2">
    <source>
        <dbReference type="Proteomes" id="UP000245119"/>
    </source>
</evidence>
<protein>
    <submittedName>
        <fullName evidence="1">Uncharacterized protein</fullName>
    </submittedName>
</protein>
<keyword evidence="2" id="KW-1185">Reference proteome</keyword>
<dbReference type="Proteomes" id="UP000245119">
    <property type="component" value="Linkage Group LG8"/>
</dbReference>
<organism evidence="1 2">
    <name type="scientific">Pomacea canaliculata</name>
    <name type="common">Golden apple snail</name>
    <dbReference type="NCBI Taxonomy" id="400727"/>
    <lineage>
        <taxon>Eukaryota</taxon>
        <taxon>Metazoa</taxon>
        <taxon>Spiralia</taxon>
        <taxon>Lophotrochozoa</taxon>
        <taxon>Mollusca</taxon>
        <taxon>Gastropoda</taxon>
        <taxon>Caenogastropoda</taxon>
        <taxon>Architaenioglossa</taxon>
        <taxon>Ampullarioidea</taxon>
        <taxon>Ampullariidae</taxon>
        <taxon>Pomacea</taxon>
    </lineage>
</organism>
<gene>
    <name evidence="1" type="ORF">C0Q70_14126</name>
</gene>
<dbReference type="AlphaFoldDB" id="A0A2T7NZ49"/>
<evidence type="ECO:0000313" key="1">
    <source>
        <dbReference type="EMBL" id="PVD26449.1"/>
    </source>
</evidence>
<dbReference type="OrthoDB" id="6113228at2759"/>